<dbReference type="Proteomes" id="UP000887159">
    <property type="component" value="Unassembled WGS sequence"/>
</dbReference>
<protein>
    <submittedName>
        <fullName evidence="1">Uncharacterized protein</fullName>
    </submittedName>
</protein>
<name>A0A8X6RVH7_TRICX</name>
<gene>
    <name evidence="1" type="ORF">TNCV_1468321</name>
</gene>
<reference evidence="1" key="1">
    <citation type="submission" date="2020-08" db="EMBL/GenBank/DDBJ databases">
        <title>Multicomponent nature underlies the extraordinary mechanical properties of spider dragline silk.</title>
        <authorList>
            <person name="Kono N."/>
            <person name="Nakamura H."/>
            <person name="Mori M."/>
            <person name="Yoshida Y."/>
            <person name="Ohtoshi R."/>
            <person name="Malay A.D."/>
            <person name="Moran D.A.P."/>
            <person name="Tomita M."/>
            <person name="Numata K."/>
            <person name="Arakawa K."/>
        </authorList>
    </citation>
    <scope>NUCLEOTIDE SEQUENCE</scope>
</reference>
<keyword evidence="2" id="KW-1185">Reference proteome</keyword>
<evidence type="ECO:0000313" key="2">
    <source>
        <dbReference type="Proteomes" id="UP000887159"/>
    </source>
</evidence>
<organism evidence="1 2">
    <name type="scientific">Trichonephila clavipes</name>
    <name type="common">Golden silk orbweaver</name>
    <name type="synonym">Nephila clavipes</name>
    <dbReference type="NCBI Taxonomy" id="2585209"/>
    <lineage>
        <taxon>Eukaryota</taxon>
        <taxon>Metazoa</taxon>
        <taxon>Ecdysozoa</taxon>
        <taxon>Arthropoda</taxon>
        <taxon>Chelicerata</taxon>
        <taxon>Arachnida</taxon>
        <taxon>Araneae</taxon>
        <taxon>Araneomorphae</taxon>
        <taxon>Entelegynae</taxon>
        <taxon>Araneoidea</taxon>
        <taxon>Nephilidae</taxon>
        <taxon>Trichonephila</taxon>
    </lineage>
</organism>
<proteinExistence type="predicted"/>
<accession>A0A8X6RVH7</accession>
<sequence length="115" mass="12710">MDREALNVATNVFLLQVSGLLISSTVLRHCSPQEIKKRPMDVLATELRLLLVSRRGGGGGVGDSPKKRDWTLHVDSVAIEVSSRTKLTGIVRGKAFLHVLRRRPIGCPDSRKRTL</sequence>
<dbReference type="AlphaFoldDB" id="A0A8X6RVH7"/>
<comment type="caution">
    <text evidence="1">The sequence shown here is derived from an EMBL/GenBank/DDBJ whole genome shotgun (WGS) entry which is preliminary data.</text>
</comment>
<evidence type="ECO:0000313" key="1">
    <source>
        <dbReference type="EMBL" id="GFY01844.1"/>
    </source>
</evidence>
<dbReference type="EMBL" id="BMAU01021230">
    <property type="protein sequence ID" value="GFY01844.1"/>
    <property type="molecule type" value="Genomic_DNA"/>
</dbReference>